<evidence type="ECO:0000256" key="6">
    <source>
        <dbReference type="ARBA" id="ARBA00022771"/>
    </source>
</evidence>
<keyword evidence="10" id="KW-0539">Nucleus</keyword>
<dbReference type="GO" id="GO:0016251">
    <property type="term" value="F:RNA polymerase II general transcription initiation factor activity"/>
    <property type="evidence" value="ECO:0007669"/>
    <property type="project" value="TreeGrafter"/>
</dbReference>
<dbReference type="GO" id="GO:0003743">
    <property type="term" value="F:translation initiation factor activity"/>
    <property type="evidence" value="ECO:0007669"/>
    <property type="project" value="UniProtKB-KW"/>
</dbReference>
<keyword evidence="16" id="KW-1185">Reference proteome</keyword>
<evidence type="ECO:0000259" key="14">
    <source>
        <dbReference type="PROSITE" id="PS51134"/>
    </source>
</evidence>
<gene>
    <name evidence="15" type="ORF">Ocin01_19013</name>
</gene>
<protein>
    <recommendedName>
        <fullName evidence="3">Transcription initiation factor IIB</fullName>
    </recommendedName>
    <alternativeName>
        <fullName evidence="11">General transcription factor TFIIB</fullName>
    </alternativeName>
</protein>
<dbReference type="GO" id="GO:0097550">
    <property type="term" value="C:transcription preinitiation complex"/>
    <property type="evidence" value="ECO:0007669"/>
    <property type="project" value="TreeGrafter"/>
</dbReference>
<keyword evidence="15" id="KW-0648">Protein biosynthesis</keyword>
<comment type="subcellular location">
    <subcellularLocation>
        <location evidence="1">Nucleus</location>
    </subcellularLocation>
</comment>
<evidence type="ECO:0000256" key="10">
    <source>
        <dbReference type="ARBA" id="ARBA00023242"/>
    </source>
</evidence>
<dbReference type="AlphaFoldDB" id="A0A1D2M3Y2"/>
<dbReference type="InterPro" id="IPR036915">
    <property type="entry name" value="Cyclin-like_sf"/>
</dbReference>
<keyword evidence="9" id="KW-0804">Transcription</keyword>
<comment type="function">
    <text evidence="12">General factor that plays a major role in the activation of eukaryotic genes transcribed by RNA polymerase II.</text>
</comment>
<keyword evidence="15" id="KW-0396">Initiation factor</keyword>
<dbReference type="PANTHER" id="PTHR11618">
    <property type="entry name" value="TRANSCRIPTION INITIATION FACTOR IIB-RELATED"/>
    <property type="match status" value="1"/>
</dbReference>
<evidence type="ECO:0000256" key="11">
    <source>
        <dbReference type="ARBA" id="ARBA00031706"/>
    </source>
</evidence>
<dbReference type="GO" id="GO:0006367">
    <property type="term" value="P:transcription initiation at RNA polymerase II promoter"/>
    <property type="evidence" value="ECO:0007669"/>
    <property type="project" value="TreeGrafter"/>
</dbReference>
<evidence type="ECO:0000256" key="5">
    <source>
        <dbReference type="ARBA" id="ARBA00022737"/>
    </source>
</evidence>
<dbReference type="PRINTS" id="PR00685">
    <property type="entry name" value="TIFACTORIIB"/>
</dbReference>
<dbReference type="SUPFAM" id="SSF57783">
    <property type="entry name" value="Zinc beta-ribbon"/>
    <property type="match status" value="1"/>
</dbReference>
<organism evidence="15 16">
    <name type="scientific">Orchesella cincta</name>
    <name type="common">Springtail</name>
    <name type="synonym">Podura cincta</name>
    <dbReference type="NCBI Taxonomy" id="48709"/>
    <lineage>
        <taxon>Eukaryota</taxon>
        <taxon>Metazoa</taxon>
        <taxon>Ecdysozoa</taxon>
        <taxon>Arthropoda</taxon>
        <taxon>Hexapoda</taxon>
        <taxon>Collembola</taxon>
        <taxon>Entomobryomorpha</taxon>
        <taxon>Entomobryoidea</taxon>
        <taxon>Orchesellidae</taxon>
        <taxon>Orchesellinae</taxon>
        <taxon>Orchesella</taxon>
    </lineage>
</organism>
<dbReference type="CDD" id="cd20551">
    <property type="entry name" value="CYCLIN_TFIIB_rpt1"/>
    <property type="match status" value="1"/>
</dbReference>
<proteinExistence type="inferred from homology"/>
<keyword evidence="5" id="KW-0677">Repeat</keyword>
<sequence length="285" mass="30761">MSRVDSSQAQCSNHPEAPLVEDYKAGDQICSECGLVVGDRVIDIGSEWRTLSNEATGADRCRVGGAENLLLNGSDLTTIIGGGRGTAAFDELGNAKYTSRKTVSSGDRALMNAFDEISQIADRLHLPKTIVDRANSLFKTIHDGKKLRGRSTDAIASACLCIASRQEGVAQTFKEVYYYNGDLMSRFCSHLGLSNTVRNAATAVAKTAEDLGIVTGRSPLSVAAAAIYIVSQASQFKRSQKEIGDVAGVGEETVRQVYRLMYSRAEELFPTDFVFFTPIDKLPVS</sequence>
<reference evidence="15 16" key="1">
    <citation type="journal article" date="2016" name="Genome Biol. Evol.">
        <title>Gene Family Evolution Reflects Adaptation to Soil Environmental Stressors in the Genome of the Collembolan Orchesella cincta.</title>
        <authorList>
            <person name="Faddeeva-Vakhrusheva A."/>
            <person name="Derks M.F."/>
            <person name="Anvar S.Y."/>
            <person name="Agamennone V."/>
            <person name="Suring W."/>
            <person name="Smit S."/>
            <person name="van Straalen N.M."/>
            <person name="Roelofs D."/>
        </authorList>
    </citation>
    <scope>NUCLEOTIDE SEQUENCE [LARGE SCALE GENOMIC DNA]</scope>
    <source>
        <tissue evidence="15">Mixed pool</tissue>
    </source>
</reference>
<keyword evidence="4" id="KW-0479">Metal-binding</keyword>
<dbReference type="InterPro" id="IPR013137">
    <property type="entry name" value="Znf_TFIIB"/>
</dbReference>
<dbReference type="Gene3D" id="1.10.472.10">
    <property type="entry name" value="Cyclin-like"/>
    <property type="match status" value="1"/>
</dbReference>
<dbReference type="FunFam" id="1.10.472.10:FF:000008">
    <property type="entry name" value="Transcription initiation factor IIB"/>
    <property type="match status" value="1"/>
</dbReference>
<keyword evidence="8" id="KW-0805">Transcription regulation</keyword>
<dbReference type="GO" id="GO:0005634">
    <property type="term" value="C:nucleus"/>
    <property type="evidence" value="ECO:0007669"/>
    <property type="project" value="UniProtKB-SubCell"/>
</dbReference>
<feature type="domain" description="TFIIB-type" evidence="14">
    <location>
        <begin position="7"/>
        <end position="38"/>
    </location>
</feature>
<keyword evidence="7" id="KW-0862">Zinc</keyword>
<comment type="similarity">
    <text evidence="2">Belongs to the TFIIB family.</text>
</comment>
<dbReference type="SUPFAM" id="SSF47954">
    <property type="entry name" value="Cyclin-like"/>
    <property type="match status" value="2"/>
</dbReference>
<dbReference type="GO" id="GO:0017025">
    <property type="term" value="F:TBP-class protein binding"/>
    <property type="evidence" value="ECO:0007669"/>
    <property type="project" value="InterPro"/>
</dbReference>
<dbReference type="CDD" id="cd20552">
    <property type="entry name" value="CYCLIN_TFIIB_rpt2"/>
    <property type="match status" value="1"/>
</dbReference>
<dbReference type="InterPro" id="IPR013150">
    <property type="entry name" value="TFIIB_cyclin"/>
</dbReference>
<evidence type="ECO:0000256" key="3">
    <source>
        <dbReference type="ARBA" id="ARBA00013932"/>
    </source>
</evidence>
<keyword evidence="6 13" id="KW-0863">Zinc-finger</keyword>
<dbReference type="FunFam" id="1.10.472.10:FF:000019">
    <property type="entry name" value="transcription initiation factor IIB"/>
    <property type="match status" value="1"/>
</dbReference>
<dbReference type="InterPro" id="IPR013763">
    <property type="entry name" value="Cyclin-like_dom"/>
</dbReference>
<dbReference type="SMART" id="SM00385">
    <property type="entry name" value="CYCLIN"/>
    <property type="match status" value="1"/>
</dbReference>
<dbReference type="GO" id="GO:0008270">
    <property type="term" value="F:zinc ion binding"/>
    <property type="evidence" value="ECO:0007669"/>
    <property type="project" value="UniProtKB-KW"/>
</dbReference>
<dbReference type="Pfam" id="PF08271">
    <property type="entry name" value="Zn_Ribbon_TF"/>
    <property type="match status" value="1"/>
</dbReference>
<evidence type="ECO:0000256" key="13">
    <source>
        <dbReference type="PROSITE-ProRule" id="PRU00469"/>
    </source>
</evidence>
<dbReference type="PANTHER" id="PTHR11618:SF13">
    <property type="entry name" value="TRANSCRIPTION INITIATION FACTOR IIB"/>
    <property type="match status" value="1"/>
</dbReference>
<dbReference type="Pfam" id="PF00382">
    <property type="entry name" value="TFIIB"/>
    <property type="match status" value="2"/>
</dbReference>
<dbReference type="OrthoDB" id="25790at2759"/>
<evidence type="ECO:0000256" key="7">
    <source>
        <dbReference type="ARBA" id="ARBA00022833"/>
    </source>
</evidence>
<evidence type="ECO:0000313" key="15">
    <source>
        <dbReference type="EMBL" id="ODM87669.1"/>
    </source>
</evidence>
<dbReference type="OMA" id="DCHRTTE"/>
<dbReference type="PROSITE" id="PS51134">
    <property type="entry name" value="ZF_TFIIB"/>
    <property type="match status" value="1"/>
</dbReference>
<comment type="caution">
    <text evidence="15">The sequence shown here is derived from an EMBL/GenBank/DDBJ whole genome shotgun (WGS) entry which is preliminary data.</text>
</comment>
<evidence type="ECO:0000256" key="1">
    <source>
        <dbReference type="ARBA" id="ARBA00004123"/>
    </source>
</evidence>
<evidence type="ECO:0000256" key="4">
    <source>
        <dbReference type="ARBA" id="ARBA00022723"/>
    </source>
</evidence>
<accession>A0A1D2M3Y2</accession>
<name>A0A1D2M3Y2_ORCCI</name>
<evidence type="ECO:0000256" key="9">
    <source>
        <dbReference type="ARBA" id="ARBA00023163"/>
    </source>
</evidence>
<dbReference type="Proteomes" id="UP000094527">
    <property type="component" value="Unassembled WGS sequence"/>
</dbReference>
<dbReference type="GO" id="GO:0070897">
    <property type="term" value="P:transcription preinitiation complex assembly"/>
    <property type="evidence" value="ECO:0007669"/>
    <property type="project" value="InterPro"/>
</dbReference>
<evidence type="ECO:0000313" key="16">
    <source>
        <dbReference type="Proteomes" id="UP000094527"/>
    </source>
</evidence>
<evidence type="ECO:0000256" key="12">
    <source>
        <dbReference type="ARBA" id="ARBA00056616"/>
    </source>
</evidence>
<dbReference type="Gene3D" id="1.10.472.170">
    <property type="match status" value="1"/>
</dbReference>
<dbReference type="InterPro" id="IPR000812">
    <property type="entry name" value="TFIIB"/>
</dbReference>
<evidence type="ECO:0000256" key="2">
    <source>
        <dbReference type="ARBA" id="ARBA00010857"/>
    </source>
</evidence>
<dbReference type="EMBL" id="LJIJ01004878">
    <property type="protein sequence ID" value="ODM87669.1"/>
    <property type="molecule type" value="Genomic_DNA"/>
</dbReference>
<dbReference type="STRING" id="48709.A0A1D2M3Y2"/>
<evidence type="ECO:0000256" key="8">
    <source>
        <dbReference type="ARBA" id="ARBA00023015"/>
    </source>
</evidence>